<evidence type="ECO:0000313" key="8">
    <source>
        <dbReference type="Proteomes" id="UP001500604"/>
    </source>
</evidence>
<evidence type="ECO:0000259" key="6">
    <source>
        <dbReference type="SMART" id="SM00363"/>
    </source>
</evidence>
<comment type="caution">
    <text evidence="7">The sequence shown here is derived from an EMBL/GenBank/DDBJ whole genome shotgun (WGS) entry which is preliminary data.</text>
</comment>
<dbReference type="SUPFAM" id="SSF55174">
    <property type="entry name" value="Alpha-L RNA-binding motif"/>
    <property type="match status" value="1"/>
</dbReference>
<evidence type="ECO:0000256" key="5">
    <source>
        <dbReference type="SAM" id="MobiDB-lite"/>
    </source>
</evidence>
<evidence type="ECO:0000256" key="1">
    <source>
        <dbReference type="ARBA" id="ARBA00008396"/>
    </source>
</evidence>
<reference evidence="8" key="1">
    <citation type="journal article" date="2019" name="Int. J. Syst. Evol. Microbiol.">
        <title>The Global Catalogue of Microorganisms (GCM) 10K type strain sequencing project: providing services to taxonomists for standard genome sequencing and annotation.</title>
        <authorList>
            <consortium name="The Broad Institute Genomics Platform"/>
            <consortium name="The Broad Institute Genome Sequencing Center for Infectious Disease"/>
            <person name="Wu L."/>
            <person name="Ma J."/>
        </authorList>
    </citation>
    <scope>NUCLEOTIDE SEQUENCE [LARGE SCALE GENOMIC DNA]</scope>
    <source>
        <strain evidence="8">JCM 17805</strain>
    </source>
</reference>
<evidence type="ECO:0000256" key="4">
    <source>
        <dbReference type="PIRNR" id="PIRNR016821"/>
    </source>
</evidence>
<dbReference type="SMART" id="SM00363">
    <property type="entry name" value="S4"/>
    <property type="match status" value="1"/>
</dbReference>
<dbReference type="Proteomes" id="UP001500604">
    <property type="component" value="Unassembled WGS sequence"/>
</dbReference>
<feature type="domain" description="RNA-binding S4" evidence="6">
    <location>
        <begin position="10"/>
        <end position="73"/>
    </location>
</feature>
<comment type="similarity">
    <text evidence="1 4">Belongs to the HSP15 family.</text>
</comment>
<proteinExistence type="inferred from homology"/>
<sequence length="135" mass="15735">MKNDDSTAKMRLDKWLWAARFYKTRSIAKQAIDGGKVHVNGSRVKPGREPRLGDEIKLRQGWDEKTVIIRALSDVRRTATEAQQLYEETPESIRLREEDAAQRKVLRGSTPVPEKRPDKKQRRDLEKLRQQNLAE</sequence>
<dbReference type="PROSITE" id="PS50889">
    <property type="entry name" value="S4"/>
    <property type="match status" value="1"/>
</dbReference>
<accession>A0ABP8UZ30</accession>
<evidence type="ECO:0000256" key="3">
    <source>
        <dbReference type="ARBA" id="ARBA00023125"/>
    </source>
</evidence>
<gene>
    <name evidence="7" type="primary">hslR</name>
    <name evidence="7" type="ORF">GCM10023116_04830</name>
</gene>
<feature type="compositionally biased region" description="Basic and acidic residues" evidence="5">
    <location>
        <begin position="113"/>
        <end position="129"/>
    </location>
</feature>
<dbReference type="InterPro" id="IPR002942">
    <property type="entry name" value="S4_RNA-bd"/>
</dbReference>
<evidence type="ECO:0000256" key="2">
    <source>
        <dbReference type="ARBA" id="ARBA00022884"/>
    </source>
</evidence>
<feature type="region of interest" description="Disordered" evidence="5">
    <location>
        <begin position="89"/>
        <end position="135"/>
    </location>
</feature>
<dbReference type="PIRSF" id="PIRSF016821">
    <property type="entry name" value="HSP15"/>
    <property type="match status" value="1"/>
</dbReference>
<dbReference type="InterPro" id="IPR036986">
    <property type="entry name" value="S4_RNA-bd_sf"/>
</dbReference>
<dbReference type="Pfam" id="PF01479">
    <property type="entry name" value="S4"/>
    <property type="match status" value="1"/>
</dbReference>
<protein>
    <recommendedName>
        <fullName evidence="4">Heat shock protein 15</fullName>
    </recommendedName>
</protein>
<keyword evidence="3 4" id="KW-0238">DNA-binding</keyword>
<organism evidence="7 8">
    <name type="scientific">Kistimonas scapharcae</name>
    <dbReference type="NCBI Taxonomy" id="1036133"/>
    <lineage>
        <taxon>Bacteria</taxon>
        <taxon>Pseudomonadati</taxon>
        <taxon>Pseudomonadota</taxon>
        <taxon>Gammaproteobacteria</taxon>
        <taxon>Oceanospirillales</taxon>
        <taxon>Endozoicomonadaceae</taxon>
        <taxon>Kistimonas</taxon>
    </lineage>
</organism>
<keyword evidence="2 4" id="KW-0694">RNA-binding</keyword>
<feature type="compositionally biased region" description="Basic and acidic residues" evidence="5">
    <location>
        <begin position="91"/>
        <end position="102"/>
    </location>
</feature>
<dbReference type="Gene3D" id="3.10.290.10">
    <property type="entry name" value="RNA-binding S4 domain"/>
    <property type="match status" value="1"/>
</dbReference>
<dbReference type="CDD" id="cd00165">
    <property type="entry name" value="S4"/>
    <property type="match status" value="1"/>
</dbReference>
<dbReference type="InterPro" id="IPR025708">
    <property type="entry name" value="HSP15"/>
</dbReference>
<dbReference type="RefSeq" id="WP_345193606.1">
    <property type="nucleotide sequence ID" value="NZ_BAABFL010000048.1"/>
</dbReference>
<keyword evidence="7" id="KW-0346">Stress response</keyword>
<dbReference type="EMBL" id="BAABFL010000048">
    <property type="protein sequence ID" value="GAA4648216.1"/>
    <property type="molecule type" value="Genomic_DNA"/>
</dbReference>
<name>A0ABP8UZ30_9GAMM</name>
<keyword evidence="8" id="KW-1185">Reference proteome</keyword>
<dbReference type="NCBIfam" id="NF007673">
    <property type="entry name" value="PRK10348.1"/>
    <property type="match status" value="1"/>
</dbReference>
<evidence type="ECO:0000313" key="7">
    <source>
        <dbReference type="EMBL" id="GAA4648216.1"/>
    </source>
</evidence>